<dbReference type="AlphaFoldDB" id="A0A376B3I3"/>
<protein>
    <recommendedName>
        <fullName evidence="1">PH domain-containing protein</fullName>
    </recommendedName>
</protein>
<dbReference type="InterPro" id="IPR011993">
    <property type="entry name" value="PH-like_dom_sf"/>
</dbReference>
<proteinExistence type="predicted"/>
<dbReference type="PROSITE" id="PS50003">
    <property type="entry name" value="PH_DOMAIN"/>
    <property type="match status" value="1"/>
</dbReference>
<evidence type="ECO:0000313" key="2">
    <source>
        <dbReference type="EMBL" id="SSD59149.1"/>
    </source>
</evidence>
<accession>A0A376B3I3</accession>
<name>A0A376B3I3_9ASCO</name>
<dbReference type="EMBL" id="UFAJ01000097">
    <property type="protein sequence ID" value="SSD59149.1"/>
    <property type="molecule type" value="Genomic_DNA"/>
</dbReference>
<keyword evidence="3" id="KW-1185">Reference proteome</keyword>
<reference evidence="3" key="1">
    <citation type="submission" date="2018-06" db="EMBL/GenBank/DDBJ databases">
        <authorList>
            <person name="Guldener U."/>
        </authorList>
    </citation>
    <scope>NUCLEOTIDE SEQUENCE [LARGE SCALE GENOMIC DNA]</scope>
    <source>
        <strain evidence="3">UTAD17</strain>
    </source>
</reference>
<dbReference type="VEuPathDB" id="FungiDB:SCODWIG_00910"/>
<dbReference type="SUPFAM" id="SSF50729">
    <property type="entry name" value="PH domain-like"/>
    <property type="match status" value="1"/>
</dbReference>
<organism evidence="2 3">
    <name type="scientific">Saccharomycodes ludwigii</name>
    <dbReference type="NCBI Taxonomy" id="36035"/>
    <lineage>
        <taxon>Eukaryota</taxon>
        <taxon>Fungi</taxon>
        <taxon>Dikarya</taxon>
        <taxon>Ascomycota</taxon>
        <taxon>Saccharomycotina</taxon>
        <taxon>Saccharomycetes</taxon>
        <taxon>Saccharomycodales</taxon>
        <taxon>Saccharomycodaceae</taxon>
        <taxon>Saccharomycodes</taxon>
    </lineage>
</organism>
<dbReference type="Gene3D" id="2.30.29.30">
    <property type="entry name" value="Pleckstrin-homology domain (PH domain)/Phosphotyrosine-binding domain (PTB)"/>
    <property type="match status" value="1"/>
</dbReference>
<dbReference type="InterPro" id="IPR001849">
    <property type="entry name" value="PH_domain"/>
</dbReference>
<sequence>MLGLDNYSDKVSSLYYKTFGTDFVGDGGDYYEELEKDLKLINIEIDKEKKLNAVKRQQNALSVVGNHEEIRQHHFSADKWKKVFCILTVIGLFVFENNDWVHPEIMKINDVSNYLVDFTPISSKKLKSILSGNGLFVNKIEPHAFEIYNANKREIYYCHNLREIDYWVDSINVVSAFEHCNLELKTVPNSLIPIKRMDMVERLAKWEKSKSAKEFFLKEIEATLKFTGTCVPLSKKTYEELILYLKQLKVKHGWCFYEVCRNQVYIDIIKSVCHIFGYDLVDLEKQVKNRLHTKLVNSSIGTLTKETADTGTHEEDNENKIEIDEKNNILHGTNIK</sequence>
<feature type="domain" description="PH" evidence="1">
    <location>
        <begin position="60"/>
        <end position="176"/>
    </location>
</feature>
<dbReference type="Proteomes" id="UP000262825">
    <property type="component" value="Unassembled WGS sequence"/>
</dbReference>
<evidence type="ECO:0000259" key="1">
    <source>
        <dbReference type="PROSITE" id="PS50003"/>
    </source>
</evidence>
<evidence type="ECO:0000313" key="3">
    <source>
        <dbReference type="Proteomes" id="UP000262825"/>
    </source>
</evidence>
<gene>
    <name evidence="2" type="ORF">SCODWIG_00910</name>
</gene>